<proteinExistence type="predicted"/>
<feature type="compositionally biased region" description="Basic residues" evidence="1">
    <location>
        <begin position="625"/>
        <end position="640"/>
    </location>
</feature>
<gene>
    <name evidence="3" type="ORF">PHET_05699</name>
</gene>
<dbReference type="InterPro" id="IPR043799">
    <property type="entry name" value="DUF5738"/>
</dbReference>
<dbReference type="Pfam" id="PF19009">
    <property type="entry name" value="DUF5738"/>
    <property type="match status" value="1"/>
</dbReference>
<feature type="region of interest" description="Disordered" evidence="1">
    <location>
        <begin position="282"/>
        <end position="302"/>
    </location>
</feature>
<feature type="domain" description="DUF5738" evidence="2">
    <location>
        <begin position="43"/>
        <end position="276"/>
    </location>
</feature>
<keyword evidence="4" id="KW-1185">Reference proteome</keyword>
<dbReference type="AlphaFoldDB" id="A0A8J4WI50"/>
<accession>A0A8J4WI50</accession>
<organism evidence="3 4">
    <name type="scientific">Paragonimus heterotremus</name>
    <dbReference type="NCBI Taxonomy" id="100268"/>
    <lineage>
        <taxon>Eukaryota</taxon>
        <taxon>Metazoa</taxon>
        <taxon>Spiralia</taxon>
        <taxon>Lophotrochozoa</taxon>
        <taxon>Platyhelminthes</taxon>
        <taxon>Trematoda</taxon>
        <taxon>Digenea</taxon>
        <taxon>Plagiorchiida</taxon>
        <taxon>Troglotremata</taxon>
        <taxon>Troglotrematidae</taxon>
        <taxon>Paragonimus</taxon>
    </lineage>
</organism>
<evidence type="ECO:0000313" key="3">
    <source>
        <dbReference type="EMBL" id="KAF5400794.1"/>
    </source>
</evidence>
<feature type="region of interest" description="Disordered" evidence="1">
    <location>
        <begin position="621"/>
        <end position="640"/>
    </location>
</feature>
<feature type="compositionally biased region" description="Low complexity" evidence="1">
    <location>
        <begin position="286"/>
        <end position="296"/>
    </location>
</feature>
<evidence type="ECO:0000313" key="4">
    <source>
        <dbReference type="Proteomes" id="UP000748531"/>
    </source>
</evidence>
<reference evidence="3" key="1">
    <citation type="submission" date="2019-05" db="EMBL/GenBank/DDBJ databases">
        <title>Annotation for the trematode Paragonimus heterotremus.</title>
        <authorList>
            <person name="Choi Y.-J."/>
        </authorList>
    </citation>
    <scope>NUCLEOTIDE SEQUENCE</scope>
    <source>
        <strain evidence="3">LC</strain>
    </source>
</reference>
<sequence length="640" mass="71550">MTHSYDILNVLDPEPSQSSPQQGKSLSVQPINLSQAPSPNMFGSNTQCGSALATEIDAYRRRIQTLLHFFDCIAQHWWDHLYPYKRNLIKRPSKSADEVRSYQSRLFARLNKFTMRTVVPAAAAIATMEAHATVKILPQNLLGSVSVDLTHSDIPLVVDNSDALLHKACNLARRLGDIEKLKQRLILSALTWITSDGRDFALRAQRIALLARHAEPCLIEHFAGLRALLTHYYRPRVLVQKQSDITGSSNLVSSRVEPITATRLTTTNEQIAEAIESVYPRKNQYSTNSGSTGSDNTTDEPHPSLSFALWQDLSRTVSKYERSALVNPSTTLMNPDSMLNLSGSQIPILPSIVLNPLSIDTSQLDWLSYEINQRDLNLHVLNTEEPEDTTYQLSSRSSFLPPTVRASLESVSDMPVQANKLVDSRLISQIPTKSMDSQRAVSEKSLWTTGTPITTPNSKESVWSVSSKDSNFSELDDSRPSWLHTLTEERQQPNELPSSSVSIRIRSNEEISKRYVSHTLLAGHGEYLLPFEQESLTLKSEYNATTAQRGTDVISPGGKGEEPNSHLIDAHHEESSINSLHSKPTQEYVSNETKPRSINLTAEIKKTKPPNIMVTAEGTNMNQPVHKKNKHSRRRQIRAL</sequence>
<protein>
    <recommendedName>
        <fullName evidence="2">DUF5738 domain-containing protein</fullName>
    </recommendedName>
</protein>
<name>A0A8J4WI50_9TREM</name>
<comment type="caution">
    <text evidence="3">The sequence shown here is derived from an EMBL/GenBank/DDBJ whole genome shotgun (WGS) entry which is preliminary data.</text>
</comment>
<feature type="compositionally biased region" description="Polar residues" evidence="1">
    <location>
        <begin position="448"/>
        <end position="473"/>
    </location>
</feature>
<dbReference type="Proteomes" id="UP000748531">
    <property type="component" value="Unassembled WGS sequence"/>
</dbReference>
<feature type="region of interest" description="Disordered" evidence="1">
    <location>
        <begin position="448"/>
        <end position="477"/>
    </location>
</feature>
<evidence type="ECO:0000259" key="2">
    <source>
        <dbReference type="Pfam" id="PF19009"/>
    </source>
</evidence>
<dbReference type="EMBL" id="LUCH01002913">
    <property type="protein sequence ID" value="KAF5400794.1"/>
    <property type="molecule type" value="Genomic_DNA"/>
</dbReference>
<evidence type="ECO:0000256" key="1">
    <source>
        <dbReference type="SAM" id="MobiDB-lite"/>
    </source>
</evidence>
<dbReference type="OrthoDB" id="6240115at2759"/>